<organism evidence="1 2">
    <name type="scientific">Allacma fusca</name>
    <dbReference type="NCBI Taxonomy" id="39272"/>
    <lineage>
        <taxon>Eukaryota</taxon>
        <taxon>Metazoa</taxon>
        <taxon>Ecdysozoa</taxon>
        <taxon>Arthropoda</taxon>
        <taxon>Hexapoda</taxon>
        <taxon>Collembola</taxon>
        <taxon>Symphypleona</taxon>
        <taxon>Sminthuridae</taxon>
        <taxon>Allacma</taxon>
    </lineage>
</organism>
<evidence type="ECO:0000313" key="2">
    <source>
        <dbReference type="Proteomes" id="UP000708208"/>
    </source>
</evidence>
<keyword evidence="2" id="KW-1185">Reference proteome</keyword>
<name>A0A8J2PHY7_9HEXA</name>
<dbReference type="EMBL" id="CAJVCH010526149">
    <property type="protein sequence ID" value="CAG7822344.1"/>
    <property type="molecule type" value="Genomic_DNA"/>
</dbReference>
<accession>A0A8J2PHY7</accession>
<dbReference type="Proteomes" id="UP000708208">
    <property type="component" value="Unassembled WGS sequence"/>
</dbReference>
<proteinExistence type="predicted"/>
<gene>
    <name evidence="1" type="ORF">AFUS01_LOCUS32625</name>
</gene>
<sequence>EIMEEGHPDFDPEELKALARTFLKKLAACYKYQPKGKLRSKITLFKSKQAAFDNIVGTDYGLGQICDLEVQVFGIDGHHNCFYTKHKELGIPEMINECLEGKQ</sequence>
<feature type="non-terminal residue" evidence="1">
    <location>
        <position position="103"/>
    </location>
</feature>
<protein>
    <submittedName>
        <fullName evidence="1">Uncharacterized protein</fullName>
    </submittedName>
</protein>
<reference evidence="1" key="1">
    <citation type="submission" date="2021-06" db="EMBL/GenBank/DDBJ databases">
        <authorList>
            <person name="Hodson N. C."/>
            <person name="Mongue J. A."/>
            <person name="Jaron S. K."/>
        </authorList>
    </citation>
    <scope>NUCLEOTIDE SEQUENCE</scope>
</reference>
<dbReference type="AlphaFoldDB" id="A0A8J2PHY7"/>
<evidence type="ECO:0000313" key="1">
    <source>
        <dbReference type="EMBL" id="CAG7822344.1"/>
    </source>
</evidence>
<comment type="caution">
    <text evidence="1">The sequence shown here is derived from an EMBL/GenBank/DDBJ whole genome shotgun (WGS) entry which is preliminary data.</text>
</comment>